<dbReference type="EMBL" id="MN740594">
    <property type="protein sequence ID" value="QHS77961.1"/>
    <property type="molecule type" value="Genomic_DNA"/>
</dbReference>
<dbReference type="InterPro" id="IPR027417">
    <property type="entry name" value="P-loop_NTPase"/>
</dbReference>
<dbReference type="Pfam" id="PF08645">
    <property type="entry name" value="PNK3P"/>
    <property type="match status" value="1"/>
</dbReference>
<dbReference type="SUPFAM" id="SSF56784">
    <property type="entry name" value="HAD-like"/>
    <property type="match status" value="1"/>
</dbReference>
<dbReference type="PANTHER" id="PTHR12083:SF9">
    <property type="entry name" value="BIFUNCTIONAL POLYNUCLEOTIDE PHOSPHATASE_KINASE"/>
    <property type="match status" value="1"/>
</dbReference>
<dbReference type="NCBIfam" id="TIGR01662">
    <property type="entry name" value="HAD-SF-IIIA"/>
    <property type="match status" value="1"/>
</dbReference>
<protein>
    <submittedName>
        <fullName evidence="1">Uncharacterized protein</fullName>
    </submittedName>
</protein>
<reference evidence="1" key="1">
    <citation type="journal article" date="2020" name="Nature">
        <title>Giant virus diversity and host interactions through global metagenomics.</title>
        <authorList>
            <person name="Schulz F."/>
            <person name="Roux S."/>
            <person name="Paez-Espino D."/>
            <person name="Jungbluth S."/>
            <person name="Walsh D.A."/>
            <person name="Denef V.J."/>
            <person name="McMahon K.D."/>
            <person name="Konstantinidis K.T."/>
            <person name="Eloe-Fadrosh E.A."/>
            <person name="Kyrpides N.C."/>
            <person name="Woyke T."/>
        </authorList>
    </citation>
    <scope>NUCLEOTIDE SEQUENCE</scope>
    <source>
        <strain evidence="1">GVMAG-S-1021933-23</strain>
    </source>
</reference>
<dbReference type="Gene3D" id="3.40.50.300">
    <property type="entry name" value="P-loop containing nucleotide triphosphate hydrolases"/>
    <property type="match status" value="1"/>
</dbReference>
<dbReference type="GO" id="GO:0003690">
    <property type="term" value="F:double-stranded DNA binding"/>
    <property type="evidence" value="ECO:0007669"/>
    <property type="project" value="TreeGrafter"/>
</dbReference>
<dbReference type="InterPro" id="IPR013954">
    <property type="entry name" value="PNK3P"/>
</dbReference>
<dbReference type="InterPro" id="IPR023214">
    <property type="entry name" value="HAD_sf"/>
</dbReference>
<accession>A0A6C0AEN2</accession>
<sequence>MSWNNYESVEYYIPIYKKRKNYKFAIFDLDGTLITRSNARNPKYPLKENDKWEYLGDVIEKFRDLRENKWTIVIVTNQSRFNQIVFNQIESVRKDVEEKLGWSPFIFISKMKDRYRKPDIGIINLLFNILNITNFNEKIKNKNLELIKKLNVETKNKESFLKDAFVCGDAIGKEDIYPPYQWSNVDLKFAENLGFDFIRPIDFFQSNKKEVMEKVKDFQMLIMIGNQGSGKSTFAKKLAKKYDFIVLEKDILKTTIKKSVLENIKIGNKIIIDGTHGNSKSRNEWIKIAEQYELKYTFLWIIRNGIPFNEKRETKIPDIALNIYTKNFEEPDNEMVFKVW</sequence>
<dbReference type="GO" id="GO:0006281">
    <property type="term" value="P:DNA repair"/>
    <property type="evidence" value="ECO:0007669"/>
    <property type="project" value="TreeGrafter"/>
</dbReference>
<dbReference type="InterPro" id="IPR006549">
    <property type="entry name" value="HAD-SF_hydro_IIIA"/>
</dbReference>
<dbReference type="GO" id="GO:0046404">
    <property type="term" value="F:ATP-dependent polydeoxyribonucleotide 5'-hydroxyl-kinase activity"/>
    <property type="evidence" value="ECO:0007669"/>
    <property type="project" value="TreeGrafter"/>
</dbReference>
<dbReference type="PANTHER" id="PTHR12083">
    <property type="entry name" value="BIFUNCTIONAL POLYNUCLEOTIDE PHOSPHATASE/KINASE"/>
    <property type="match status" value="1"/>
</dbReference>
<dbReference type="InterPro" id="IPR036412">
    <property type="entry name" value="HAD-like_sf"/>
</dbReference>
<proteinExistence type="predicted"/>
<dbReference type="SUPFAM" id="SSF52540">
    <property type="entry name" value="P-loop containing nucleoside triphosphate hydrolases"/>
    <property type="match status" value="1"/>
</dbReference>
<organism evidence="1">
    <name type="scientific">viral metagenome</name>
    <dbReference type="NCBI Taxonomy" id="1070528"/>
    <lineage>
        <taxon>unclassified sequences</taxon>
        <taxon>metagenomes</taxon>
        <taxon>organismal metagenomes</taxon>
    </lineage>
</organism>
<dbReference type="Gene3D" id="3.40.50.1000">
    <property type="entry name" value="HAD superfamily/HAD-like"/>
    <property type="match status" value="1"/>
</dbReference>
<name>A0A6C0AEN2_9ZZZZ</name>
<dbReference type="GO" id="GO:0046403">
    <property type="term" value="F:polynucleotide 3'-phosphatase activity"/>
    <property type="evidence" value="ECO:0007669"/>
    <property type="project" value="TreeGrafter"/>
</dbReference>
<evidence type="ECO:0000313" key="1">
    <source>
        <dbReference type="EMBL" id="QHS77961.1"/>
    </source>
</evidence>
<dbReference type="Pfam" id="PF13671">
    <property type="entry name" value="AAA_33"/>
    <property type="match status" value="1"/>
</dbReference>
<dbReference type="AlphaFoldDB" id="A0A6C0AEN2"/>